<dbReference type="PANTHER" id="PTHR42718">
    <property type="entry name" value="MAJOR FACILITATOR SUPERFAMILY MULTIDRUG TRANSPORTER MFSC"/>
    <property type="match status" value="1"/>
</dbReference>
<dbReference type="RefSeq" id="WP_085018999.1">
    <property type="nucleotide sequence ID" value="NZ_BMHD01000002.1"/>
</dbReference>
<evidence type="ECO:0000313" key="8">
    <source>
        <dbReference type="Proteomes" id="UP000192775"/>
    </source>
</evidence>
<dbReference type="PRINTS" id="PR01036">
    <property type="entry name" value="TCRTETB"/>
</dbReference>
<reference evidence="7 8" key="1">
    <citation type="submission" date="2017-04" db="EMBL/GenBank/DDBJ databases">
        <authorList>
            <person name="Afonso C.L."/>
            <person name="Miller P.J."/>
            <person name="Scott M.A."/>
            <person name="Spackman E."/>
            <person name="Goraichik I."/>
            <person name="Dimitrov K.M."/>
            <person name="Suarez D.L."/>
            <person name="Swayne D.E."/>
        </authorList>
    </citation>
    <scope>NUCLEOTIDE SEQUENCE [LARGE SCALE GENOMIC DNA]</scope>
    <source>
        <strain evidence="8">XA(T)</strain>
    </source>
</reference>
<dbReference type="SUPFAM" id="SSF103473">
    <property type="entry name" value="MFS general substrate transporter"/>
    <property type="match status" value="1"/>
</dbReference>
<dbReference type="KEGG" id="cphy:B5808_06240"/>
<dbReference type="STRING" id="1619308.B5808_06240"/>
<evidence type="ECO:0000313" key="7">
    <source>
        <dbReference type="EMBL" id="ARJ04861.1"/>
    </source>
</evidence>
<organism evidence="7 8">
    <name type="scientific">Cnuibacter physcomitrellae</name>
    <dbReference type="NCBI Taxonomy" id="1619308"/>
    <lineage>
        <taxon>Bacteria</taxon>
        <taxon>Bacillati</taxon>
        <taxon>Actinomycetota</taxon>
        <taxon>Actinomycetes</taxon>
        <taxon>Micrococcales</taxon>
        <taxon>Microbacteriaceae</taxon>
        <taxon>Cnuibacter</taxon>
    </lineage>
</organism>
<dbReference type="InterPro" id="IPR004638">
    <property type="entry name" value="EmrB-like"/>
</dbReference>
<dbReference type="Gene3D" id="1.20.1250.20">
    <property type="entry name" value="MFS general substrate transporter like domains"/>
    <property type="match status" value="1"/>
</dbReference>
<gene>
    <name evidence="7" type="ORF">B5808_06240</name>
</gene>
<evidence type="ECO:0000256" key="5">
    <source>
        <dbReference type="ARBA" id="ARBA00022989"/>
    </source>
</evidence>
<dbReference type="NCBIfam" id="TIGR00711">
    <property type="entry name" value="efflux_EmrB"/>
    <property type="match status" value="1"/>
</dbReference>
<dbReference type="InterPro" id="IPR011701">
    <property type="entry name" value="MFS"/>
</dbReference>
<evidence type="ECO:0000256" key="3">
    <source>
        <dbReference type="ARBA" id="ARBA00022475"/>
    </source>
</evidence>
<dbReference type="Proteomes" id="UP000192775">
    <property type="component" value="Chromosome"/>
</dbReference>
<dbReference type="InterPro" id="IPR036259">
    <property type="entry name" value="MFS_trans_sf"/>
</dbReference>
<evidence type="ECO:0000256" key="6">
    <source>
        <dbReference type="ARBA" id="ARBA00023136"/>
    </source>
</evidence>
<accession>A0A1X9LLP0</accession>
<dbReference type="Gene3D" id="1.20.1720.10">
    <property type="entry name" value="Multidrug resistance protein D"/>
    <property type="match status" value="1"/>
</dbReference>
<dbReference type="PROSITE" id="PS50850">
    <property type="entry name" value="MFS"/>
    <property type="match status" value="1"/>
</dbReference>
<dbReference type="CDD" id="cd17321">
    <property type="entry name" value="MFS_MMR_MDR_like"/>
    <property type="match status" value="1"/>
</dbReference>
<keyword evidence="8" id="KW-1185">Reference proteome</keyword>
<dbReference type="EMBL" id="CP020715">
    <property type="protein sequence ID" value="ARJ04861.1"/>
    <property type="molecule type" value="Genomic_DNA"/>
</dbReference>
<dbReference type="GO" id="GO:0022857">
    <property type="term" value="F:transmembrane transporter activity"/>
    <property type="evidence" value="ECO:0007669"/>
    <property type="project" value="InterPro"/>
</dbReference>
<proteinExistence type="predicted"/>
<keyword evidence="2" id="KW-0813">Transport</keyword>
<evidence type="ECO:0000256" key="4">
    <source>
        <dbReference type="ARBA" id="ARBA00022692"/>
    </source>
</evidence>
<name>A0A1X9LLP0_9MICO</name>
<dbReference type="PANTHER" id="PTHR42718:SF42">
    <property type="entry name" value="EXPORT PROTEIN"/>
    <property type="match status" value="1"/>
</dbReference>
<keyword evidence="3" id="KW-1003">Cell membrane</keyword>
<keyword evidence="6" id="KW-0472">Membrane</keyword>
<dbReference type="AlphaFoldDB" id="A0A1X9LLP0"/>
<keyword evidence="4" id="KW-0812">Transmembrane</keyword>
<sequence>MSTTEAATDVALEGRESTTTPTRRRVPVWLAIVAASVPMFMATLDNLVVTSALPVIGRSLEASIEQLEWIVNAYTLGFAGLMLFAVALGDRFGRRTVFLGGIGLFTVASALCAVATEPWMLIAARAVQGAGAAALMPLSLTLLVGSVSDRMRPLAIGIWGGISGLGVALGPLIGGAVIEGWSWDAIFWLNVPFGVLVIPLVLWALPNSFGARLRADVVGVLLAGIGVLGVVYGIVRGNEAGWTSLEVLGSMGLGAVLLAAFVVWESRVSNPLLPLRLFRDRSFSVANIVGFVFSFGAFGSVFILIQFLQIVQGASPLEAGVQTIPWTLAPVVVAPLTGLLAPRVGTRALIVAGLALQAIGIGWLALVMSADVAYTTLLPAFLFAGVGMSLVFAPSSTAVLANMSPADNAKASGTNSTLRELGVALGIAVLSAVFTGAGGSFTPTGYVDAAIPAVAVGAGALALAALLALLLPVGRERLAPAH</sequence>
<dbReference type="Pfam" id="PF07690">
    <property type="entry name" value="MFS_1"/>
    <property type="match status" value="1"/>
</dbReference>
<dbReference type="InterPro" id="IPR020846">
    <property type="entry name" value="MFS_dom"/>
</dbReference>
<comment type="subcellular location">
    <subcellularLocation>
        <location evidence="1">Cell membrane</location>
        <topology evidence="1">Multi-pass membrane protein</topology>
    </subcellularLocation>
</comment>
<evidence type="ECO:0000256" key="2">
    <source>
        <dbReference type="ARBA" id="ARBA00022448"/>
    </source>
</evidence>
<protein>
    <submittedName>
        <fullName evidence="7">MFS transporter</fullName>
    </submittedName>
</protein>
<keyword evidence="5" id="KW-1133">Transmembrane helix</keyword>
<dbReference type="GO" id="GO:0005886">
    <property type="term" value="C:plasma membrane"/>
    <property type="evidence" value="ECO:0007669"/>
    <property type="project" value="UniProtKB-SubCell"/>
</dbReference>
<evidence type="ECO:0000256" key="1">
    <source>
        <dbReference type="ARBA" id="ARBA00004651"/>
    </source>
</evidence>